<feature type="modified residue" description="4-aspartylphosphate" evidence="6">
    <location>
        <position position="52"/>
    </location>
</feature>
<evidence type="ECO:0000313" key="11">
    <source>
        <dbReference type="Proteomes" id="UP000051445"/>
    </source>
</evidence>
<dbReference type="RefSeq" id="WP_057749583.1">
    <property type="nucleotide sequence ID" value="NZ_AZER01000014.1"/>
</dbReference>
<keyword evidence="1 6" id="KW-0597">Phosphoprotein</keyword>
<accession>A0A0R1P4Z6</accession>
<feature type="domain" description="OmpR/PhoB-type" evidence="9">
    <location>
        <begin position="125"/>
        <end position="223"/>
    </location>
</feature>
<dbReference type="Gene3D" id="1.10.10.10">
    <property type="entry name" value="Winged helix-like DNA-binding domain superfamily/Winged helix DNA-binding domain"/>
    <property type="match status" value="1"/>
</dbReference>
<dbReference type="OrthoDB" id="9790442at2"/>
<proteinExistence type="predicted"/>
<dbReference type="STRING" id="1423746.FD27_GL000468"/>
<evidence type="ECO:0000259" key="9">
    <source>
        <dbReference type="PROSITE" id="PS51755"/>
    </source>
</evidence>
<feature type="DNA-binding region" description="OmpR/PhoB-type" evidence="7">
    <location>
        <begin position="125"/>
        <end position="223"/>
    </location>
</feature>
<evidence type="ECO:0000256" key="7">
    <source>
        <dbReference type="PROSITE-ProRule" id="PRU01091"/>
    </source>
</evidence>
<evidence type="ECO:0000256" key="6">
    <source>
        <dbReference type="PROSITE-ProRule" id="PRU00169"/>
    </source>
</evidence>
<dbReference type="InterPro" id="IPR039420">
    <property type="entry name" value="WalR-like"/>
</dbReference>
<dbReference type="InterPro" id="IPR001789">
    <property type="entry name" value="Sig_transdc_resp-reg_receiver"/>
</dbReference>
<evidence type="ECO:0000259" key="8">
    <source>
        <dbReference type="PROSITE" id="PS50110"/>
    </source>
</evidence>
<dbReference type="PROSITE" id="PS51755">
    <property type="entry name" value="OMPR_PHOB"/>
    <property type="match status" value="1"/>
</dbReference>
<protein>
    <submittedName>
        <fullName evidence="10">Two component transcriptional regulator</fullName>
    </submittedName>
</protein>
<dbReference type="Pfam" id="PF00486">
    <property type="entry name" value="Trans_reg_C"/>
    <property type="match status" value="1"/>
</dbReference>
<comment type="caution">
    <text evidence="10">The sequence shown here is derived from an EMBL/GenBank/DDBJ whole genome shotgun (WGS) entry which is preliminary data.</text>
</comment>
<dbReference type="GO" id="GO:0000976">
    <property type="term" value="F:transcription cis-regulatory region binding"/>
    <property type="evidence" value="ECO:0007669"/>
    <property type="project" value="TreeGrafter"/>
</dbReference>
<keyword evidence="5" id="KW-0804">Transcription</keyword>
<dbReference type="GO" id="GO:0032993">
    <property type="term" value="C:protein-DNA complex"/>
    <property type="evidence" value="ECO:0007669"/>
    <property type="project" value="TreeGrafter"/>
</dbReference>
<keyword evidence="2" id="KW-0902">Two-component regulatory system</keyword>
<dbReference type="CDD" id="cd00383">
    <property type="entry name" value="trans_reg_C"/>
    <property type="match status" value="1"/>
</dbReference>
<dbReference type="PANTHER" id="PTHR48111:SF43">
    <property type="entry name" value="STAGE 0 SPORULATION PROTEIN A HOMOLOG"/>
    <property type="match status" value="1"/>
</dbReference>
<evidence type="ECO:0000256" key="1">
    <source>
        <dbReference type="ARBA" id="ARBA00022553"/>
    </source>
</evidence>
<evidence type="ECO:0000256" key="3">
    <source>
        <dbReference type="ARBA" id="ARBA00023015"/>
    </source>
</evidence>
<sequence length="227" mass="25693">MAKIFIVEDNPTIIKTVTTELNKWKYTTITVHDWDHVDTEIAQASPDIILFDITLPTFDGFYWINAVRKVCQSPIIVISAADIDSNIMHAIAAGADDYIMKPFSTAVLLAKIQALLRRNQQAPSNEKMIWDNNQLNQLTYELTTPAGIVQLTPTEGAMLAILINHLNHTVAKEQLLEWLWQGGKFLNENTLNVNISRLRSKLAIVNLKDSLRTERGIGYRLVTNHEK</sequence>
<dbReference type="Gene3D" id="3.40.50.2300">
    <property type="match status" value="1"/>
</dbReference>
<evidence type="ECO:0000256" key="4">
    <source>
        <dbReference type="ARBA" id="ARBA00023125"/>
    </source>
</evidence>
<name>A0A0R1P4Z6_9LACO</name>
<dbReference type="PROSITE" id="PS50110">
    <property type="entry name" value="RESPONSE_REGULATORY"/>
    <property type="match status" value="1"/>
</dbReference>
<gene>
    <name evidence="10" type="ORF">FD27_GL000468</name>
</gene>
<evidence type="ECO:0000256" key="5">
    <source>
        <dbReference type="ARBA" id="ARBA00023163"/>
    </source>
</evidence>
<dbReference type="SMART" id="SM00862">
    <property type="entry name" value="Trans_reg_C"/>
    <property type="match status" value="1"/>
</dbReference>
<keyword evidence="4 7" id="KW-0238">DNA-binding</keyword>
<dbReference type="PATRIC" id="fig|1423746.3.peg.476"/>
<organism evidence="10 11">
    <name type="scientific">Limosilactobacillus frumenti DSM 13145</name>
    <dbReference type="NCBI Taxonomy" id="1423746"/>
    <lineage>
        <taxon>Bacteria</taxon>
        <taxon>Bacillati</taxon>
        <taxon>Bacillota</taxon>
        <taxon>Bacilli</taxon>
        <taxon>Lactobacillales</taxon>
        <taxon>Lactobacillaceae</taxon>
        <taxon>Limosilactobacillus</taxon>
    </lineage>
</organism>
<keyword evidence="11" id="KW-1185">Reference proteome</keyword>
<dbReference type="GO" id="GO:0000156">
    <property type="term" value="F:phosphorelay response regulator activity"/>
    <property type="evidence" value="ECO:0007669"/>
    <property type="project" value="TreeGrafter"/>
</dbReference>
<dbReference type="PANTHER" id="PTHR48111">
    <property type="entry name" value="REGULATOR OF RPOS"/>
    <property type="match status" value="1"/>
</dbReference>
<dbReference type="SUPFAM" id="SSF52172">
    <property type="entry name" value="CheY-like"/>
    <property type="match status" value="1"/>
</dbReference>
<reference evidence="10 11" key="1">
    <citation type="journal article" date="2015" name="Genome Announc.">
        <title>Expanding the biotechnology potential of lactobacilli through comparative genomics of 213 strains and associated genera.</title>
        <authorList>
            <person name="Sun Z."/>
            <person name="Harris H.M."/>
            <person name="McCann A."/>
            <person name="Guo C."/>
            <person name="Argimon S."/>
            <person name="Zhang W."/>
            <person name="Yang X."/>
            <person name="Jeffery I.B."/>
            <person name="Cooney J.C."/>
            <person name="Kagawa T.F."/>
            <person name="Liu W."/>
            <person name="Song Y."/>
            <person name="Salvetti E."/>
            <person name="Wrobel A."/>
            <person name="Rasinkangas P."/>
            <person name="Parkhill J."/>
            <person name="Rea M.C."/>
            <person name="O'Sullivan O."/>
            <person name="Ritari J."/>
            <person name="Douillard F.P."/>
            <person name="Paul Ross R."/>
            <person name="Yang R."/>
            <person name="Briner A.E."/>
            <person name="Felis G.E."/>
            <person name="de Vos W.M."/>
            <person name="Barrangou R."/>
            <person name="Klaenhammer T.R."/>
            <person name="Caufield P.W."/>
            <person name="Cui Y."/>
            <person name="Zhang H."/>
            <person name="O'Toole P.W."/>
        </authorList>
    </citation>
    <scope>NUCLEOTIDE SEQUENCE [LARGE SCALE GENOMIC DNA]</scope>
    <source>
        <strain evidence="10 11">DSM 13145</strain>
    </source>
</reference>
<dbReference type="EMBL" id="AZER01000014">
    <property type="protein sequence ID" value="KRL27728.1"/>
    <property type="molecule type" value="Genomic_DNA"/>
</dbReference>
<dbReference type="Pfam" id="PF00072">
    <property type="entry name" value="Response_reg"/>
    <property type="match status" value="1"/>
</dbReference>
<dbReference type="InterPro" id="IPR001867">
    <property type="entry name" value="OmpR/PhoB-type_DNA-bd"/>
</dbReference>
<keyword evidence="3" id="KW-0805">Transcription regulation</keyword>
<dbReference type="AlphaFoldDB" id="A0A0R1P4Z6"/>
<evidence type="ECO:0000313" key="10">
    <source>
        <dbReference type="EMBL" id="KRL27728.1"/>
    </source>
</evidence>
<dbReference type="GO" id="GO:0006355">
    <property type="term" value="P:regulation of DNA-templated transcription"/>
    <property type="evidence" value="ECO:0007669"/>
    <property type="project" value="InterPro"/>
</dbReference>
<dbReference type="SMART" id="SM00448">
    <property type="entry name" value="REC"/>
    <property type="match status" value="1"/>
</dbReference>
<feature type="domain" description="Response regulatory" evidence="8">
    <location>
        <begin position="3"/>
        <end position="116"/>
    </location>
</feature>
<dbReference type="InterPro" id="IPR011006">
    <property type="entry name" value="CheY-like_superfamily"/>
</dbReference>
<evidence type="ECO:0000256" key="2">
    <source>
        <dbReference type="ARBA" id="ARBA00023012"/>
    </source>
</evidence>
<dbReference type="Proteomes" id="UP000051445">
    <property type="component" value="Unassembled WGS sequence"/>
</dbReference>
<dbReference type="InterPro" id="IPR036388">
    <property type="entry name" value="WH-like_DNA-bd_sf"/>
</dbReference>
<dbReference type="GO" id="GO:0005829">
    <property type="term" value="C:cytosol"/>
    <property type="evidence" value="ECO:0007669"/>
    <property type="project" value="TreeGrafter"/>
</dbReference>